<dbReference type="OrthoDB" id="556502at2"/>
<organism evidence="1 2">
    <name type="scientific">Methylorubrum salsuginis</name>
    <dbReference type="NCBI Taxonomy" id="414703"/>
    <lineage>
        <taxon>Bacteria</taxon>
        <taxon>Pseudomonadati</taxon>
        <taxon>Pseudomonadota</taxon>
        <taxon>Alphaproteobacteria</taxon>
        <taxon>Hyphomicrobiales</taxon>
        <taxon>Methylobacteriaceae</taxon>
        <taxon>Methylorubrum</taxon>
    </lineage>
</organism>
<dbReference type="SUPFAM" id="SSF53474">
    <property type="entry name" value="alpha/beta-Hydrolases"/>
    <property type="match status" value="1"/>
</dbReference>
<dbReference type="Proteomes" id="UP000198804">
    <property type="component" value="Unassembled WGS sequence"/>
</dbReference>
<protein>
    <recommendedName>
        <fullName evidence="3">Alpha/beta hydrolase family protein</fullName>
    </recommendedName>
</protein>
<dbReference type="InterPro" id="IPR029058">
    <property type="entry name" value="AB_hydrolase_fold"/>
</dbReference>
<proteinExistence type="predicted"/>
<dbReference type="STRING" id="414703.SAMN04488125_1102"/>
<evidence type="ECO:0000313" key="1">
    <source>
        <dbReference type="EMBL" id="SFL16367.1"/>
    </source>
</evidence>
<dbReference type="Gene3D" id="3.40.50.1820">
    <property type="entry name" value="alpha/beta hydrolase"/>
    <property type="match status" value="1"/>
</dbReference>
<evidence type="ECO:0008006" key="3">
    <source>
        <dbReference type="Google" id="ProtNLM"/>
    </source>
</evidence>
<dbReference type="EMBL" id="FOSV01000010">
    <property type="protein sequence ID" value="SFL16367.1"/>
    <property type="molecule type" value="Genomic_DNA"/>
</dbReference>
<accession>A0A1I4FHF7</accession>
<keyword evidence="2" id="KW-1185">Reference proteome</keyword>
<gene>
    <name evidence="1" type="ORF">SAMN04488125_1102</name>
</gene>
<name>A0A1I4FHF7_9HYPH</name>
<reference evidence="2" key="1">
    <citation type="submission" date="2016-10" db="EMBL/GenBank/DDBJ databases">
        <authorList>
            <person name="Varghese N."/>
            <person name="Submissions S."/>
        </authorList>
    </citation>
    <scope>NUCLEOTIDE SEQUENCE [LARGE SCALE GENOMIC DNA]</scope>
    <source>
        <strain evidence="2">CGMCC 1.6474</strain>
    </source>
</reference>
<evidence type="ECO:0000313" key="2">
    <source>
        <dbReference type="Proteomes" id="UP000198804"/>
    </source>
</evidence>
<sequence>MTATDPAREGVLLLHGIARRPASMRPMERRLAAAGYRTLNLGYPARKADLAGCTEAIAPAVAAFASDCARLHVVTHSMGGLVARVLLGRHRPKNLGRVVMLGPPNQGSEVADALRRLTLYRRIFGPAGLELVTRRDAALEARLGVVDYPLGIIAGSRSFYLLASRLWLRGPNDGRVTVARTRLDGMADHRVLPVAHPTMMRAPRVQAETLRFLAEGRFGAGCTDA</sequence>
<dbReference type="AlphaFoldDB" id="A0A1I4FHF7"/>
<dbReference type="PANTHER" id="PTHR37946:SF1">
    <property type="entry name" value="SLL1969 PROTEIN"/>
    <property type="match status" value="1"/>
</dbReference>
<dbReference type="PANTHER" id="PTHR37946">
    <property type="entry name" value="SLL1969 PROTEIN"/>
    <property type="match status" value="1"/>
</dbReference>